<dbReference type="OrthoDB" id="292867at2"/>
<dbReference type="Proteomes" id="UP000316213">
    <property type="component" value="Unassembled WGS sequence"/>
</dbReference>
<dbReference type="SUPFAM" id="SSF49899">
    <property type="entry name" value="Concanavalin A-like lectins/glucanases"/>
    <property type="match status" value="1"/>
</dbReference>
<dbReference type="Pfam" id="PF13385">
    <property type="entry name" value="Laminin_G_3"/>
    <property type="match status" value="1"/>
</dbReference>
<gene>
    <name evidence="2" type="ORF">Pla100_24880</name>
</gene>
<organism evidence="2 3">
    <name type="scientific">Neorhodopirellula pilleata</name>
    <dbReference type="NCBI Taxonomy" id="2714738"/>
    <lineage>
        <taxon>Bacteria</taxon>
        <taxon>Pseudomonadati</taxon>
        <taxon>Planctomycetota</taxon>
        <taxon>Planctomycetia</taxon>
        <taxon>Pirellulales</taxon>
        <taxon>Pirellulaceae</taxon>
        <taxon>Neorhodopirellula</taxon>
    </lineage>
</organism>
<protein>
    <recommendedName>
        <fullName evidence="4">LamG-like jellyroll fold domain-containing protein</fullName>
    </recommendedName>
</protein>
<sequence>MTSDNDELNILRQLILKSQTETLSESEIHQLNQSMQSEAGAHEAAVLIDQLGAFCDSNNLDSSRLRELLNEACSPRSGVGVVSVRSRSVRSQTTDTLKSSAKVHSEATTRRRWSTMTWVIGLVASHLFVASLVWTILQSSFGSTSFEKTGLIDPSPQLVSMTACVWRPSGDSVPTLGEPLQLGEVLDLVEGIAELQIGEGTFGEALVRIEGPASVFIQSSGDLVLRQGSLTVKSLQTGLKNVSIQSPMGEVSVDGQSSIGMVASRGVDELHVFSGRALLHPNAATTVQNELRLEAGEAIRFNSNANGNVGVVMLEASMSRFVSARSSGFDPLKLGSEYVRAVMESQPSIYWRFEELAGEMPYYVKNEGSAPGMNAVLFGEPGWRQYGNNQVAELGKLGTSSGFRSADLWPPEPLDEYTIEFWFKPELYHHGEMLCMHQREQFDDGRYSHTLMLESLMEHWRNPLRVYQPNRIRFVHRSPASGEVTEGSNLIADRPYPVRTWQHLVAQKNGEQLMLWLDGRLADEKTDSRPLEAKMQFVIGQLYLTRAERRFVGQIDEIAIYDRCLTSEEIRGHMKAAGKAASVKRPRSE</sequence>
<accession>A0A5C6AD52</accession>
<comment type="caution">
    <text evidence="2">The sequence shown here is derived from an EMBL/GenBank/DDBJ whole genome shotgun (WGS) entry which is preliminary data.</text>
</comment>
<keyword evidence="1" id="KW-1133">Transmembrane helix</keyword>
<proteinExistence type="predicted"/>
<keyword evidence="1" id="KW-0472">Membrane</keyword>
<keyword evidence="3" id="KW-1185">Reference proteome</keyword>
<dbReference type="InterPro" id="IPR013320">
    <property type="entry name" value="ConA-like_dom_sf"/>
</dbReference>
<evidence type="ECO:0000313" key="2">
    <source>
        <dbReference type="EMBL" id="TWT97336.1"/>
    </source>
</evidence>
<dbReference type="AlphaFoldDB" id="A0A5C6AD52"/>
<evidence type="ECO:0008006" key="4">
    <source>
        <dbReference type="Google" id="ProtNLM"/>
    </source>
</evidence>
<feature type="transmembrane region" description="Helical" evidence="1">
    <location>
        <begin position="118"/>
        <end position="137"/>
    </location>
</feature>
<reference evidence="2 3" key="1">
    <citation type="submission" date="2019-02" db="EMBL/GenBank/DDBJ databases">
        <title>Deep-cultivation of Planctomycetes and their phenomic and genomic characterization uncovers novel biology.</title>
        <authorList>
            <person name="Wiegand S."/>
            <person name="Jogler M."/>
            <person name="Boedeker C."/>
            <person name="Pinto D."/>
            <person name="Vollmers J."/>
            <person name="Rivas-Marin E."/>
            <person name="Kohn T."/>
            <person name="Peeters S.H."/>
            <person name="Heuer A."/>
            <person name="Rast P."/>
            <person name="Oberbeckmann S."/>
            <person name="Bunk B."/>
            <person name="Jeske O."/>
            <person name="Meyerdierks A."/>
            <person name="Storesund J.E."/>
            <person name="Kallscheuer N."/>
            <person name="Luecker S."/>
            <person name="Lage O.M."/>
            <person name="Pohl T."/>
            <person name="Merkel B.J."/>
            <person name="Hornburger P."/>
            <person name="Mueller R.-W."/>
            <person name="Bruemmer F."/>
            <person name="Labrenz M."/>
            <person name="Spormann A.M."/>
            <person name="Op Den Camp H."/>
            <person name="Overmann J."/>
            <person name="Amann R."/>
            <person name="Jetten M.S.M."/>
            <person name="Mascher T."/>
            <person name="Medema M.H."/>
            <person name="Devos D.P."/>
            <person name="Kaster A.-K."/>
            <person name="Ovreas L."/>
            <person name="Rohde M."/>
            <person name="Galperin M.Y."/>
            <person name="Jogler C."/>
        </authorList>
    </citation>
    <scope>NUCLEOTIDE SEQUENCE [LARGE SCALE GENOMIC DNA]</scope>
    <source>
        <strain evidence="2 3">Pla100</strain>
    </source>
</reference>
<dbReference type="EMBL" id="SJPM01000004">
    <property type="protein sequence ID" value="TWT97336.1"/>
    <property type="molecule type" value="Genomic_DNA"/>
</dbReference>
<dbReference type="RefSeq" id="WP_146577939.1">
    <property type="nucleotide sequence ID" value="NZ_SJPM01000004.1"/>
</dbReference>
<dbReference type="Gene3D" id="2.60.120.200">
    <property type="match status" value="1"/>
</dbReference>
<keyword evidence="1" id="KW-0812">Transmembrane</keyword>
<evidence type="ECO:0000256" key="1">
    <source>
        <dbReference type="SAM" id="Phobius"/>
    </source>
</evidence>
<evidence type="ECO:0000313" key="3">
    <source>
        <dbReference type="Proteomes" id="UP000316213"/>
    </source>
</evidence>
<name>A0A5C6AD52_9BACT</name>